<dbReference type="Pfam" id="PF01061">
    <property type="entry name" value="ABC2_membrane"/>
    <property type="match status" value="2"/>
</dbReference>
<dbReference type="OrthoDB" id="245989at2759"/>
<dbReference type="InterPro" id="IPR029481">
    <property type="entry name" value="ABC_trans_N"/>
</dbReference>
<feature type="compositionally biased region" description="Basic and acidic residues" evidence="9">
    <location>
        <begin position="25"/>
        <end position="41"/>
    </location>
</feature>
<dbReference type="GO" id="GO:0016887">
    <property type="term" value="F:ATP hydrolysis activity"/>
    <property type="evidence" value="ECO:0007669"/>
    <property type="project" value="InterPro"/>
</dbReference>
<dbReference type="GO" id="GO:0140359">
    <property type="term" value="F:ABC-type transporter activity"/>
    <property type="evidence" value="ECO:0007669"/>
    <property type="project" value="InterPro"/>
</dbReference>
<name>A0A166A1N7_9AGAM</name>
<dbReference type="SMART" id="SM00382">
    <property type="entry name" value="AAA"/>
    <property type="match status" value="2"/>
</dbReference>
<evidence type="ECO:0000256" key="1">
    <source>
        <dbReference type="ARBA" id="ARBA00004141"/>
    </source>
</evidence>
<dbReference type="EMBL" id="KV428162">
    <property type="protein sequence ID" value="KZT34868.1"/>
    <property type="molecule type" value="Genomic_DNA"/>
</dbReference>
<feature type="domain" description="ABC transporter" evidence="11">
    <location>
        <begin position="920"/>
        <end position="1158"/>
    </location>
</feature>
<dbReference type="PROSITE" id="PS50893">
    <property type="entry name" value="ABC_TRANSPORTER_2"/>
    <property type="match status" value="2"/>
</dbReference>
<dbReference type="SUPFAM" id="SSF52540">
    <property type="entry name" value="P-loop containing nucleoside triphosphate hydrolases"/>
    <property type="match status" value="2"/>
</dbReference>
<dbReference type="CDD" id="cd03232">
    <property type="entry name" value="ABCG_PDR_domain2"/>
    <property type="match status" value="1"/>
</dbReference>
<dbReference type="InterPro" id="IPR013525">
    <property type="entry name" value="ABC2_TM"/>
</dbReference>
<dbReference type="InterPro" id="IPR017871">
    <property type="entry name" value="ABC_transporter-like_CS"/>
</dbReference>
<feature type="compositionally biased region" description="Low complexity" evidence="9">
    <location>
        <begin position="885"/>
        <end position="898"/>
    </location>
</feature>
<feature type="transmembrane region" description="Helical" evidence="10">
    <location>
        <begin position="823"/>
        <end position="842"/>
    </location>
</feature>
<dbReference type="GO" id="GO:0005524">
    <property type="term" value="F:ATP binding"/>
    <property type="evidence" value="ECO:0007669"/>
    <property type="project" value="UniProtKB-KW"/>
</dbReference>
<dbReference type="Gene3D" id="3.40.50.300">
    <property type="entry name" value="P-loop containing nucleotide triphosphate hydrolases"/>
    <property type="match status" value="2"/>
</dbReference>
<feature type="transmembrane region" description="Helical" evidence="10">
    <location>
        <begin position="1521"/>
        <end position="1542"/>
    </location>
</feature>
<dbReference type="InterPro" id="IPR027417">
    <property type="entry name" value="P-loop_NTPase"/>
</dbReference>
<dbReference type="InterPro" id="IPR034001">
    <property type="entry name" value="ABCG_PDR_1"/>
</dbReference>
<evidence type="ECO:0000256" key="8">
    <source>
        <dbReference type="ARBA" id="ARBA00023136"/>
    </source>
</evidence>
<dbReference type="PANTHER" id="PTHR19241">
    <property type="entry name" value="ATP-BINDING CASSETTE TRANSPORTER"/>
    <property type="match status" value="1"/>
</dbReference>
<evidence type="ECO:0000256" key="2">
    <source>
        <dbReference type="ARBA" id="ARBA00006012"/>
    </source>
</evidence>
<protein>
    <recommendedName>
        <fullName evidence="11">ABC transporter domain-containing protein</fullName>
    </recommendedName>
</protein>
<keyword evidence="6" id="KW-0067">ATP-binding</keyword>
<keyword evidence="8 10" id="KW-0472">Membrane</keyword>
<dbReference type="FunFam" id="3.40.50.300:FF:000054">
    <property type="entry name" value="ABC multidrug transporter atrF"/>
    <property type="match status" value="1"/>
</dbReference>
<dbReference type="Proteomes" id="UP000076798">
    <property type="component" value="Unassembled WGS sequence"/>
</dbReference>
<feature type="transmembrane region" description="Helical" evidence="10">
    <location>
        <begin position="719"/>
        <end position="737"/>
    </location>
</feature>
<evidence type="ECO:0000259" key="11">
    <source>
        <dbReference type="PROSITE" id="PS50893"/>
    </source>
</evidence>
<feature type="transmembrane region" description="Helical" evidence="10">
    <location>
        <begin position="1254"/>
        <end position="1275"/>
    </location>
</feature>
<feature type="region of interest" description="Disordered" evidence="9">
    <location>
        <begin position="99"/>
        <end position="150"/>
    </location>
</feature>
<sequence length="1561" mass="172672">MASTSSPTDEAVPAIPTAAQAIPDALHHRVGDLTPVDERSRVPTPEPASDDRPHRQRTRPEHQHTIPQPQLSRVDSRAEHVPFDFFDQDGCADLVLQRQVTGASQRSSKKGRSRSRARSNASALHPARESIPEPVTHASSSSGASGAGTLVGEGAEEDFKFDGWLQTQWDAARGQGIECRQAGITFKDLRVVGLGATAKHQDTIFSILSPMRMLDFAKELRHPPKKDILTGFEGTVRPGEMLLVLGRPGSGCTSLLRTLANQRSGFHAVHGEVSYDGITPEYMAKHYRGDVGYSPEDDVHFPSLTVRQTLEVSAATRTPQTRIEGRTRQDFIDSVVETLATVFGLRHTYDTAVGDENIRGVSGGEKKRVSIAEMMSTRVCVACWDNSTRGLDASTALEFTRALRIATDIAHCTTIVTLYQASENIYSLFDKVCVLNEGRMAYFGPADQARAYFEDMGYVPANRQTTADFLVSVTDVLGRRIREGVDPASLPRTPDEFARHFKESPLGIKNASNVEAMFNDTELQEKTRIAYKQSARAEHSRHVRPSSPYTISIAMQVRTLMKRRVQIIRGDWAAQAIQAFNFLAQALIMGSVFFRMSVATADFFSRGAVLFFSVLFGALSAMAEIPALYAQRPIVARHQKAAMYRPFVESLALTVVDIPITFVTILIFDVVLYFMTGLSLHPASKFFVYLLFTVTLTLCMKAFFRALAASFKTESEAQAVAGLGVLALVLYTGFTIPKPSMIGALKWLTYINPIRYGFESLVANEFHGLDATCSNLVPSGPGYENAQLTNQVCTTVGSVPGQQTVSGDNFISLNYQYSYSHEWRNLGIVIAFWIGFLIWFFYATERAGLAAPGGTQLVFKRGAKSIEAVNASDSSADEEKGHTPPSSSSANSVVAESPEQSEKAKDALPDPRGVFSWHHLNFDVRLANGNMRRLLDDVSGYVVPGKLTALMGESGAGKTTLLNALAERSTVGVITGDRFVNGLALPKDFAAQTGYCQQMDIHLETATVREALRFSAVLRQPKSVSKAEKYAYVEDVIKMCAMETYADAIVGVVGEGLNVEQRKRLTIGVELAAKPQLLLFLDEPTSGLDSQSAWAIIDFLRSLADRGQAILCTIHQPSAELFQAFDRLLLLKKGGQTCYFGDLGENATTLIKYFEANGGRKCESTENPAEYMLDVIGAGATATSTINWHDAWVNSPERRATDARLAELLQQGERDRSNGANLNDGEHPEFAAPWGVQFWALLERSFQNYFRSPTYLLSKYVVNVFAGLFVGFTFFKAKNSLQGSQDQLFAVFMATITSVSLSNQLQVPFIRFRQIYEVREAASKMYHWIPLTITSVLVEIPFNIFGSSLFFFCWYWTVGFPGAADRIGYQFLAFVVYFTLYYTTFSQAVAAMAPNAQIAGLIFSFLFSFVITFNGVLQPFSQLTPFWHWMYRLSPFTYLIEALVTNGIGRQAIQCSSTETQIIVPPSGQTCAQYMSTYISNAGGYLSNPNDSSNCEFCSASTTDQYLVSLNMSYSHRWRNIGFLSAYIGFNIFLVFFCTYMFRVRKGSLFGGLKKLFKKRE</sequence>
<dbReference type="PROSITE" id="PS00211">
    <property type="entry name" value="ABC_TRANSPORTER_1"/>
    <property type="match status" value="1"/>
</dbReference>
<feature type="compositionally biased region" description="Basic and acidic residues" evidence="9">
    <location>
        <begin position="900"/>
        <end position="909"/>
    </location>
</feature>
<dbReference type="Pfam" id="PF00005">
    <property type="entry name" value="ABC_tran"/>
    <property type="match status" value="2"/>
</dbReference>
<dbReference type="Pfam" id="PF19055">
    <property type="entry name" value="ABC2_membrane_7"/>
    <property type="match status" value="1"/>
</dbReference>
<comment type="similarity">
    <text evidence="2">Belongs to the ABC transporter superfamily. ABCG family. PDR (TC 3.A.1.205) subfamily.</text>
</comment>
<feature type="region of interest" description="Disordered" evidence="9">
    <location>
        <begin position="870"/>
        <end position="910"/>
    </location>
</feature>
<feature type="compositionally biased region" description="Basic and acidic residues" evidence="9">
    <location>
        <begin position="49"/>
        <end position="64"/>
    </location>
</feature>
<organism evidence="12 13">
    <name type="scientific">Sistotremastrum suecicum HHB10207 ss-3</name>
    <dbReference type="NCBI Taxonomy" id="1314776"/>
    <lineage>
        <taxon>Eukaryota</taxon>
        <taxon>Fungi</taxon>
        <taxon>Dikarya</taxon>
        <taxon>Basidiomycota</taxon>
        <taxon>Agaricomycotina</taxon>
        <taxon>Agaricomycetes</taxon>
        <taxon>Sistotremastrales</taxon>
        <taxon>Sistotremastraceae</taxon>
        <taxon>Sistotremastrum</taxon>
    </lineage>
</organism>
<dbReference type="InterPro" id="IPR003593">
    <property type="entry name" value="AAA+_ATPase"/>
</dbReference>
<dbReference type="InterPro" id="IPR010929">
    <property type="entry name" value="PDR_CDR_ABC"/>
</dbReference>
<keyword evidence="7 10" id="KW-1133">Transmembrane helix</keyword>
<feature type="transmembrane region" description="Helical" evidence="10">
    <location>
        <begin position="686"/>
        <end position="707"/>
    </location>
</feature>
<comment type="subcellular location">
    <subcellularLocation>
        <location evidence="1">Membrane</location>
        <topology evidence="1">Multi-pass membrane protein</topology>
    </subcellularLocation>
</comment>
<feature type="transmembrane region" description="Helical" evidence="10">
    <location>
        <begin position="1369"/>
        <end position="1391"/>
    </location>
</feature>
<feature type="transmembrane region" description="Helical" evidence="10">
    <location>
        <begin position="1328"/>
        <end position="1357"/>
    </location>
</feature>
<keyword evidence="4 10" id="KW-0812">Transmembrane</keyword>
<feature type="transmembrane region" description="Helical" evidence="10">
    <location>
        <begin position="651"/>
        <end position="674"/>
    </location>
</feature>
<dbReference type="Pfam" id="PF14510">
    <property type="entry name" value="ABC_trans_N"/>
    <property type="match status" value="1"/>
</dbReference>
<feature type="transmembrane region" description="Helical" evidence="10">
    <location>
        <begin position="1398"/>
        <end position="1417"/>
    </location>
</feature>
<feature type="transmembrane region" description="Helical" evidence="10">
    <location>
        <begin position="1287"/>
        <end position="1307"/>
    </location>
</feature>
<dbReference type="InterPro" id="IPR034003">
    <property type="entry name" value="ABCG_PDR_2"/>
</dbReference>
<feature type="domain" description="ABC transporter" evidence="11">
    <location>
        <begin position="211"/>
        <end position="462"/>
    </location>
</feature>
<gene>
    <name evidence="12" type="ORF">SISSUDRAFT_1052235</name>
</gene>
<dbReference type="CDD" id="cd03233">
    <property type="entry name" value="ABCG_PDR_domain1"/>
    <property type="match status" value="1"/>
</dbReference>
<reference evidence="12 13" key="1">
    <citation type="journal article" date="2016" name="Mol. Biol. Evol.">
        <title>Comparative Genomics of Early-Diverging Mushroom-Forming Fungi Provides Insights into the Origins of Lignocellulose Decay Capabilities.</title>
        <authorList>
            <person name="Nagy L.G."/>
            <person name="Riley R."/>
            <person name="Tritt A."/>
            <person name="Adam C."/>
            <person name="Daum C."/>
            <person name="Floudas D."/>
            <person name="Sun H."/>
            <person name="Yadav J.S."/>
            <person name="Pangilinan J."/>
            <person name="Larsson K.H."/>
            <person name="Matsuura K."/>
            <person name="Barry K."/>
            <person name="Labutti K."/>
            <person name="Kuo R."/>
            <person name="Ohm R.A."/>
            <person name="Bhattacharya S.S."/>
            <person name="Shirouzu T."/>
            <person name="Yoshinaga Y."/>
            <person name="Martin F.M."/>
            <person name="Grigoriev I.V."/>
            <person name="Hibbett D.S."/>
        </authorList>
    </citation>
    <scope>NUCLEOTIDE SEQUENCE [LARGE SCALE GENOMIC DNA]</scope>
    <source>
        <strain evidence="12 13">HHB10207 ss-3</strain>
    </source>
</reference>
<dbReference type="InterPro" id="IPR003439">
    <property type="entry name" value="ABC_transporter-like_ATP-bd"/>
</dbReference>
<keyword evidence="3" id="KW-0813">Transport</keyword>
<evidence type="ECO:0000313" key="12">
    <source>
        <dbReference type="EMBL" id="KZT34868.1"/>
    </source>
</evidence>
<feature type="transmembrane region" description="Helical" evidence="10">
    <location>
        <begin position="572"/>
        <end position="596"/>
    </location>
</feature>
<feature type="transmembrane region" description="Helical" evidence="10">
    <location>
        <begin position="608"/>
        <end position="630"/>
    </location>
</feature>
<proteinExistence type="inferred from homology"/>
<dbReference type="InterPro" id="IPR043926">
    <property type="entry name" value="ABCG_dom"/>
</dbReference>
<evidence type="ECO:0000256" key="6">
    <source>
        <dbReference type="ARBA" id="ARBA00022840"/>
    </source>
</evidence>
<evidence type="ECO:0000313" key="13">
    <source>
        <dbReference type="Proteomes" id="UP000076798"/>
    </source>
</evidence>
<keyword evidence="5" id="KW-0547">Nucleotide-binding</keyword>
<evidence type="ECO:0000256" key="4">
    <source>
        <dbReference type="ARBA" id="ARBA00022692"/>
    </source>
</evidence>
<evidence type="ECO:0000256" key="3">
    <source>
        <dbReference type="ARBA" id="ARBA00022448"/>
    </source>
</evidence>
<dbReference type="Pfam" id="PF06422">
    <property type="entry name" value="PDR_CDR"/>
    <property type="match status" value="2"/>
</dbReference>
<dbReference type="GO" id="GO:0016020">
    <property type="term" value="C:membrane"/>
    <property type="evidence" value="ECO:0007669"/>
    <property type="project" value="UniProtKB-SubCell"/>
</dbReference>
<dbReference type="STRING" id="1314776.A0A166A1N7"/>
<accession>A0A166A1N7</accession>
<feature type="region of interest" description="Disordered" evidence="9">
    <location>
        <begin position="1"/>
        <end position="75"/>
    </location>
</feature>
<keyword evidence="13" id="KW-1185">Reference proteome</keyword>
<evidence type="ECO:0000256" key="7">
    <source>
        <dbReference type="ARBA" id="ARBA00022989"/>
    </source>
</evidence>
<evidence type="ECO:0000256" key="9">
    <source>
        <dbReference type="SAM" id="MobiDB-lite"/>
    </source>
</evidence>
<feature type="compositionally biased region" description="Basic residues" evidence="9">
    <location>
        <begin position="107"/>
        <end position="117"/>
    </location>
</feature>
<evidence type="ECO:0000256" key="5">
    <source>
        <dbReference type="ARBA" id="ARBA00022741"/>
    </source>
</evidence>
<evidence type="ECO:0000256" key="10">
    <source>
        <dbReference type="SAM" id="Phobius"/>
    </source>
</evidence>